<comment type="caution">
    <text evidence="2">The sequence shown here is derived from an EMBL/GenBank/DDBJ whole genome shotgun (WGS) entry which is preliminary data.</text>
</comment>
<feature type="region of interest" description="Disordered" evidence="1">
    <location>
        <begin position="158"/>
        <end position="199"/>
    </location>
</feature>
<dbReference type="AlphaFoldDB" id="A0A5A7T733"/>
<dbReference type="Proteomes" id="UP000321393">
    <property type="component" value="Unassembled WGS sequence"/>
</dbReference>
<proteinExistence type="predicted"/>
<feature type="compositionally biased region" description="Basic and acidic residues" evidence="1">
    <location>
        <begin position="184"/>
        <end position="199"/>
    </location>
</feature>
<evidence type="ECO:0000256" key="1">
    <source>
        <dbReference type="SAM" id="MobiDB-lite"/>
    </source>
</evidence>
<protein>
    <submittedName>
        <fullName evidence="2">Retrovirus-related pol polyprotein from transposon tnt 1-94</fullName>
    </submittedName>
</protein>
<feature type="compositionally biased region" description="Polar residues" evidence="1">
    <location>
        <begin position="165"/>
        <end position="177"/>
    </location>
</feature>
<dbReference type="EMBL" id="SSTE01019012">
    <property type="protein sequence ID" value="KAA0037275.1"/>
    <property type="molecule type" value="Genomic_DNA"/>
</dbReference>
<gene>
    <name evidence="2" type="ORF">E6C27_scaffold68G00080</name>
</gene>
<evidence type="ECO:0000313" key="2">
    <source>
        <dbReference type="EMBL" id="KAA0037275.1"/>
    </source>
</evidence>
<accession>A0A5A7T733</accession>
<name>A0A5A7T733_CUCMM</name>
<organism evidence="2 3">
    <name type="scientific">Cucumis melo var. makuwa</name>
    <name type="common">Oriental melon</name>
    <dbReference type="NCBI Taxonomy" id="1194695"/>
    <lineage>
        <taxon>Eukaryota</taxon>
        <taxon>Viridiplantae</taxon>
        <taxon>Streptophyta</taxon>
        <taxon>Embryophyta</taxon>
        <taxon>Tracheophyta</taxon>
        <taxon>Spermatophyta</taxon>
        <taxon>Magnoliopsida</taxon>
        <taxon>eudicotyledons</taxon>
        <taxon>Gunneridae</taxon>
        <taxon>Pentapetalae</taxon>
        <taxon>rosids</taxon>
        <taxon>fabids</taxon>
        <taxon>Cucurbitales</taxon>
        <taxon>Cucurbitaceae</taxon>
        <taxon>Benincaseae</taxon>
        <taxon>Cucumis</taxon>
    </lineage>
</organism>
<sequence length="211" mass="23404">MQELWYDSTKEVKYVATCEATKEAVRLRKFLHDLEVVTKMNLPNTLYCGNSEIALEHNIIDLFTKTLMAKVFEGHLESLGLRDMYISAPPPIHFFFFNVFPTRGRRRRPPAFPLLHSPVAIPSLCGGIVSIFVVGNLTTPAFVCRGPSISELPLGHTHSDAAVRPSSNRVADAQSLSAAMKRSRSSDSSKPRSVPDVERRRLSLVVAPVSS</sequence>
<reference evidence="2 3" key="1">
    <citation type="submission" date="2019-08" db="EMBL/GenBank/DDBJ databases">
        <title>Draft genome sequences of two oriental melons (Cucumis melo L. var makuwa).</title>
        <authorList>
            <person name="Kwon S.-Y."/>
        </authorList>
    </citation>
    <scope>NUCLEOTIDE SEQUENCE [LARGE SCALE GENOMIC DNA]</scope>
    <source>
        <strain evidence="3">cv. SW 3</strain>
        <tissue evidence="2">Leaf</tissue>
    </source>
</reference>
<evidence type="ECO:0000313" key="3">
    <source>
        <dbReference type="Proteomes" id="UP000321393"/>
    </source>
</evidence>